<dbReference type="Proteomes" id="UP000014760">
    <property type="component" value="Unassembled WGS sequence"/>
</dbReference>
<proteinExistence type="predicted"/>
<evidence type="ECO:0000256" key="3">
    <source>
        <dbReference type="ARBA" id="ARBA00023136"/>
    </source>
</evidence>
<feature type="domain" description="Ig-like" evidence="6">
    <location>
        <begin position="47"/>
        <end position="121"/>
    </location>
</feature>
<keyword evidence="5" id="KW-0812">Transmembrane</keyword>
<name>R7T4V6_CAPTE</name>
<evidence type="ECO:0000259" key="6">
    <source>
        <dbReference type="PROSITE" id="PS50835"/>
    </source>
</evidence>
<evidence type="ECO:0000256" key="2">
    <source>
        <dbReference type="ARBA" id="ARBA00022737"/>
    </source>
</evidence>
<dbReference type="OMA" id="TISCWGK"/>
<dbReference type="InterPro" id="IPR013162">
    <property type="entry name" value="CD80_C2-set"/>
</dbReference>
<feature type="transmembrane region" description="Helical" evidence="5">
    <location>
        <begin position="676"/>
        <end position="700"/>
    </location>
</feature>
<dbReference type="AlphaFoldDB" id="R7T4V6"/>
<dbReference type="SMART" id="SM00407">
    <property type="entry name" value="IGc1"/>
    <property type="match status" value="1"/>
</dbReference>
<gene>
    <name evidence="7" type="ORF">CAPTEDRAFT_206482</name>
</gene>
<dbReference type="FunCoup" id="R7T4V6">
    <property type="interactions" value="83"/>
</dbReference>
<sequence length="787" mass="86321">MFVKKLYKISSLWVIRPRVVLKLQDHNHCQVFSQGVTQTTTILLFLPLLRAAVFLVREGDNVTLSCDKTGNLVWDKEGSPPIAMGGSLAGDPDRYDLMIQNGTQMLTIKNASLVDSGPYRCYQIFTTDYNNYDVQVQVPPKEFYVETDKENVNENELATIRCKSIDSRPSPNVTWVRHNADGSTSVIQDALETVMESDQGTQSKTSEISVYADRRAYGARFYCTADIKTSALEYHNVVSTNITVKRGYHNASQSELVILLLPVAPRHTTLSGVNATSVEDDVVQLVCSADDAIPAAHITWMWNSDPVEGSMTSQQNKNGTYDVSSLLEFTANANYDGDIFVCIVANDVILEKFGSPIQLQGMLTVHFAPKFDQLGSGDRKAVEGGSFDLSCPVRANPHPESARWLHNSVYVANSLRRLVRGPFNDTTLTVYNVTCSDEGIYTCEAANEVGTRTSKDMKVEVQFAPVCRPQQKYKFACAINSSIEISCFVAAHPRDNVIFGWNISGSWEITSGKLEPSSADGAYSVLSYEVGSDADYRSIQCRASNGVLEMKETCSLHIRPPGSANRPNDCKVRNVTSSYVNIACWEDFDGGSTTWYSLQTQIGGEFHQLLRQTSLHFEWTNVTHNSTYTLRICAKNEEFGHSESCTSSFIVSTPPDKDFSPVTDGPPENISNATAAYIALAVVCSLVVFAVIVAGTLIVINRKSNQGDLILIKPPNTTSNDERSNSPGHVNAGLEATGHLDEVLRHEEGKAGGEGVSHVDDMGGDPIYDRADSMTSAIALQDIAMSN</sequence>
<dbReference type="InterPro" id="IPR007110">
    <property type="entry name" value="Ig-like_dom"/>
</dbReference>
<dbReference type="SMART" id="SM00408">
    <property type="entry name" value="IGc2"/>
    <property type="match status" value="2"/>
</dbReference>
<dbReference type="SUPFAM" id="SSF49265">
    <property type="entry name" value="Fibronectin type III"/>
    <property type="match status" value="1"/>
</dbReference>
<dbReference type="PANTHER" id="PTHR23278">
    <property type="entry name" value="SIDESTEP PROTEIN"/>
    <property type="match status" value="1"/>
</dbReference>
<feature type="domain" description="Ig-like" evidence="6">
    <location>
        <begin position="265"/>
        <end position="346"/>
    </location>
</feature>
<comment type="subcellular location">
    <subcellularLocation>
        <location evidence="1">Membrane</location>
        <topology evidence="1">Single-pass membrane protein</topology>
    </subcellularLocation>
</comment>
<dbReference type="InterPro" id="IPR036179">
    <property type="entry name" value="Ig-like_dom_sf"/>
</dbReference>
<dbReference type="InterPro" id="IPR003597">
    <property type="entry name" value="Ig_C1-set"/>
</dbReference>
<evidence type="ECO:0000256" key="4">
    <source>
        <dbReference type="ARBA" id="ARBA00023157"/>
    </source>
</evidence>
<accession>R7T4V6</accession>
<dbReference type="InterPro" id="IPR013098">
    <property type="entry name" value="Ig_I-set"/>
</dbReference>
<dbReference type="OrthoDB" id="6089433at2759"/>
<dbReference type="InterPro" id="IPR003598">
    <property type="entry name" value="Ig_sub2"/>
</dbReference>
<keyword evidence="9" id="KW-1185">Reference proteome</keyword>
<evidence type="ECO:0000313" key="7">
    <source>
        <dbReference type="EMBL" id="ELT88018.1"/>
    </source>
</evidence>
<dbReference type="InterPro" id="IPR036116">
    <property type="entry name" value="FN3_sf"/>
</dbReference>
<dbReference type="STRING" id="283909.R7T4V6"/>
<reference evidence="8" key="3">
    <citation type="submission" date="2015-06" db="UniProtKB">
        <authorList>
            <consortium name="EnsemblMetazoa"/>
        </authorList>
    </citation>
    <scope>IDENTIFICATION</scope>
</reference>
<dbReference type="Pfam" id="PF08205">
    <property type="entry name" value="C2-set_2"/>
    <property type="match status" value="2"/>
</dbReference>
<dbReference type="EMBL" id="AMQN01003522">
    <property type="status" value="NOT_ANNOTATED_CDS"/>
    <property type="molecule type" value="Genomic_DNA"/>
</dbReference>
<dbReference type="PROSITE" id="PS50835">
    <property type="entry name" value="IG_LIKE"/>
    <property type="match status" value="4"/>
</dbReference>
<keyword evidence="3 5" id="KW-0472">Membrane</keyword>
<dbReference type="CDD" id="cd00096">
    <property type="entry name" value="Ig"/>
    <property type="match status" value="1"/>
</dbReference>
<dbReference type="Gene3D" id="2.60.40.10">
    <property type="entry name" value="Immunoglobulins"/>
    <property type="match status" value="5"/>
</dbReference>
<evidence type="ECO:0000313" key="8">
    <source>
        <dbReference type="EnsemblMetazoa" id="CapteP206482"/>
    </source>
</evidence>
<evidence type="ECO:0000256" key="5">
    <source>
        <dbReference type="SAM" id="Phobius"/>
    </source>
</evidence>
<dbReference type="SMART" id="SM00409">
    <property type="entry name" value="IG"/>
    <property type="match status" value="4"/>
</dbReference>
<organism evidence="7">
    <name type="scientific">Capitella teleta</name>
    <name type="common">Polychaete worm</name>
    <dbReference type="NCBI Taxonomy" id="283909"/>
    <lineage>
        <taxon>Eukaryota</taxon>
        <taxon>Metazoa</taxon>
        <taxon>Spiralia</taxon>
        <taxon>Lophotrochozoa</taxon>
        <taxon>Annelida</taxon>
        <taxon>Polychaeta</taxon>
        <taxon>Sedentaria</taxon>
        <taxon>Scolecida</taxon>
        <taxon>Capitellidae</taxon>
        <taxon>Capitella</taxon>
    </lineage>
</organism>
<dbReference type="GO" id="GO:0016020">
    <property type="term" value="C:membrane"/>
    <property type="evidence" value="ECO:0007669"/>
    <property type="project" value="UniProtKB-SubCell"/>
</dbReference>
<keyword evidence="2" id="KW-0677">Repeat</keyword>
<evidence type="ECO:0000256" key="1">
    <source>
        <dbReference type="ARBA" id="ARBA00004167"/>
    </source>
</evidence>
<dbReference type="PANTHER" id="PTHR23278:SF19">
    <property type="entry name" value="OBSCURIN"/>
    <property type="match status" value="1"/>
</dbReference>
<feature type="domain" description="Ig-like" evidence="6">
    <location>
        <begin position="140"/>
        <end position="239"/>
    </location>
</feature>
<dbReference type="InterPro" id="IPR003599">
    <property type="entry name" value="Ig_sub"/>
</dbReference>
<protein>
    <recommendedName>
        <fullName evidence="6">Ig-like domain-containing protein</fullName>
    </recommendedName>
</protein>
<dbReference type="EMBL" id="KB312025">
    <property type="protein sequence ID" value="ELT88018.1"/>
    <property type="molecule type" value="Genomic_DNA"/>
</dbReference>
<dbReference type="Pfam" id="PF07679">
    <property type="entry name" value="I-set"/>
    <property type="match status" value="1"/>
</dbReference>
<reference evidence="9" key="1">
    <citation type="submission" date="2012-12" db="EMBL/GenBank/DDBJ databases">
        <authorList>
            <person name="Hellsten U."/>
            <person name="Grimwood J."/>
            <person name="Chapman J.A."/>
            <person name="Shapiro H."/>
            <person name="Aerts A."/>
            <person name="Otillar R.P."/>
            <person name="Terry A.Y."/>
            <person name="Boore J.L."/>
            <person name="Simakov O."/>
            <person name="Marletaz F."/>
            <person name="Cho S.-J."/>
            <person name="Edsinger-Gonzales E."/>
            <person name="Havlak P."/>
            <person name="Kuo D.-H."/>
            <person name="Larsson T."/>
            <person name="Lv J."/>
            <person name="Arendt D."/>
            <person name="Savage R."/>
            <person name="Osoegawa K."/>
            <person name="de Jong P."/>
            <person name="Lindberg D.R."/>
            <person name="Seaver E.C."/>
            <person name="Weisblat D.A."/>
            <person name="Putnam N.H."/>
            <person name="Grigoriev I.V."/>
            <person name="Rokhsar D.S."/>
        </authorList>
    </citation>
    <scope>NUCLEOTIDE SEQUENCE</scope>
    <source>
        <strain evidence="9">I ESC-2004</strain>
    </source>
</reference>
<keyword evidence="5" id="KW-1133">Transmembrane helix</keyword>
<dbReference type="HOGENOM" id="CLU_356501_0_0_1"/>
<feature type="domain" description="Ig-like" evidence="6">
    <location>
        <begin position="369"/>
        <end position="460"/>
    </location>
</feature>
<evidence type="ECO:0000313" key="9">
    <source>
        <dbReference type="Proteomes" id="UP000014760"/>
    </source>
</evidence>
<dbReference type="EnsemblMetazoa" id="CapteT206482">
    <property type="protein sequence ID" value="CapteP206482"/>
    <property type="gene ID" value="CapteG206482"/>
</dbReference>
<dbReference type="InterPro" id="IPR013783">
    <property type="entry name" value="Ig-like_fold"/>
</dbReference>
<keyword evidence="4" id="KW-1015">Disulfide bond</keyword>
<reference evidence="7 9" key="2">
    <citation type="journal article" date="2013" name="Nature">
        <title>Insights into bilaterian evolution from three spiralian genomes.</title>
        <authorList>
            <person name="Simakov O."/>
            <person name="Marletaz F."/>
            <person name="Cho S.J."/>
            <person name="Edsinger-Gonzales E."/>
            <person name="Havlak P."/>
            <person name="Hellsten U."/>
            <person name="Kuo D.H."/>
            <person name="Larsson T."/>
            <person name="Lv J."/>
            <person name="Arendt D."/>
            <person name="Savage R."/>
            <person name="Osoegawa K."/>
            <person name="de Jong P."/>
            <person name="Grimwood J."/>
            <person name="Chapman J.A."/>
            <person name="Shapiro H."/>
            <person name="Aerts A."/>
            <person name="Otillar R.P."/>
            <person name="Terry A.Y."/>
            <person name="Boore J.L."/>
            <person name="Grigoriev I.V."/>
            <person name="Lindberg D.R."/>
            <person name="Seaver E.C."/>
            <person name="Weisblat D.A."/>
            <person name="Putnam N.H."/>
            <person name="Rokhsar D.S."/>
        </authorList>
    </citation>
    <scope>NUCLEOTIDE SEQUENCE</scope>
    <source>
        <strain evidence="7 9">I ESC-2004</strain>
    </source>
</reference>
<dbReference type="SUPFAM" id="SSF48726">
    <property type="entry name" value="Immunoglobulin"/>
    <property type="match status" value="5"/>
</dbReference>